<comment type="caution">
    <text evidence="1">The sequence shown here is derived from an EMBL/GenBank/DDBJ whole genome shotgun (WGS) entry which is preliminary data.</text>
</comment>
<reference evidence="1" key="1">
    <citation type="submission" date="2021-02" db="EMBL/GenBank/DDBJ databases">
        <authorList>
            <person name="Dougan E. K."/>
            <person name="Rhodes N."/>
            <person name="Thang M."/>
            <person name="Chan C."/>
        </authorList>
    </citation>
    <scope>NUCLEOTIDE SEQUENCE</scope>
</reference>
<dbReference type="EMBL" id="CAJNIZ010045602">
    <property type="protein sequence ID" value="CAE7724688.1"/>
    <property type="molecule type" value="Genomic_DNA"/>
</dbReference>
<dbReference type="AlphaFoldDB" id="A0A812XI06"/>
<evidence type="ECO:0000313" key="1">
    <source>
        <dbReference type="EMBL" id="CAE7724688.1"/>
    </source>
</evidence>
<dbReference type="Proteomes" id="UP000649617">
    <property type="component" value="Unassembled WGS sequence"/>
</dbReference>
<sequence length="87" mass="9604">ASSAFNVVPASAMMELFLAQDCEIHKRIFGQNGVKQFQAIREILLAGDTNRLVAELTFATWPPGAAGLRLPRLFEGVRVDGVRWTMT</sequence>
<keyword evidence="2" id="KW-1185">Reference proteome</keyword>
<name>A0A812XI06_SYMPI</name>
<feature type="non-terminal residue" evidence="1">
    <location>
        <position position="1"/>
    </location>
</feature>
<accession>A0A812XI06</accession>
<dbReference type="OrthoDB" id="10621991at2759"/>
<gene>
    <name evidence="1" type="primary">CACNA1S</name>
    <name evidence="1" type="ORF">SPIL2461_LOCUS20711</name>
</gene>
<protein>
    <submittedName>
        <fullName evidence="1">CACNA1S protein</fullName>
    </submittedName>
</protein>
<evidence type="ECO:0000313" key="2">
    <source>
        <dbReference type="Proteomes" id="UP000649617"/>
    </source>
</evidence>
<organism evidence="1 2">
    <name type="scientific">Symbiodinium pilosum</name>
    <name type="common">Dinoflagellate</name>
    <dbReference type="NCBI Taxonomy" id="2952"/>
    <lineage>
        <taxon>Eukaryota</taxon>
        <taxon>Sar</taxon>
        <taxon>Alveolata</taxon>
        <taxon>Dinophyceae</taxon>
        <taxon>Suessiales</taxon>
        <taxon>Symbiodiniaceae</taxon>
        <taxon>Symbiodinium</taxon>
    </lineage>
</organism>
<proteinExistence type="predicted"/>